<dbReference type="InterPro" id="IPR010065">
    <property type="entry name" value="AA_ABC_transptr_permease_3TM"/>
</dbReference>
<dbReference type="PANTHER" id="PTHR30614:SF0">
    <property type="entry name" value="L-CYSTINE TRANSPORT SYSTEM PERMEASE PROTEIN TCYL"/>
    <property type="match status" value="1"/>
</dbReference>
<keyword evidence="6 8" id="KW-1133">Transmembrane helix</keyword>
<evidence type="ECO:0000256" key="6">
    <source>
        <dbReference type="ARBA" id="ARBA00022989"/>
    </source>
</evidence>
<dbReference type="EMBL" id="JANAFB010000011">
    <property type="protein sequence ID" value="MCP3425571.1"/>
    <property type="molecule type" value="Genomic_DNA"/>
</dbReference>
<dbReference type="FunFam" id="1.10.3720.10:FF:000006">
    <property type="entry name" value="Glutamate/aspartate ABC transporter, permease protein GltK"/>
    <property type="match status" value="1"/>
</dbReference>
<feature type="transmembrane region" description="Helical" evidence="8">
    <location>
        <begin position="71"/>
        <end position="95"/>
    </location>
</feature>
<feature type="transmembrane region" description="Helical" evidence="8">
    <location>
        <begin position="107"/>
        <end position="133"/>
    </location>
</feature>
<protein>
    <submittedName>
        <fullName evidence="10">Amino acid ABC transporter permease</fullName>
    </submittedName>
</protein>
<comment type="subcellular location">
    <subcellularLocation>
        <location evidence="1 8">Cell membrane</location>
        <topology evidence="1 8">Multi-pass membrane protein</topology>
    </subcellularLocation>
</comment>
<dbReference type="GO" id="GO:0043190">
    <property type="term" value="C:ATP-binding cassette (ABC) transporter complex"/>
    <property type="evidence" value="ECO:0007669"/>
    <property type="project" value="InterPro"/>
</dbReference>
<dbReference type="GO" id="GO:0022857">
    <property type="term" value="F:transmembrane transporter activity"/>
    <property type="evidence" value="ECO:0007669"/>
    <property type="project" value="InterPro"/>
</dbReference>
<evidence type="ECO:0000256" key="8">
    <source>
        <dbReference type="RuleBase" id="RU363032"/>
    </source>
</evidence>
<feature type="transmembrane region" description="Helical" evidence="8">
    <location>
        <begin position="31"/>
        <end position="51"/>
    </location>
</feature>
<name>A0A9X2HA82_9MICC</name>
<dbReference type="InterPro" id="IPR035906">
    <property type="entry name" value="MetI-like_sf"/>
</dbReference>
<evidence type="ECO:0000256" key="4">
    <source>
        <dbReference type="ARBA" id="ARBA00022692"/>
    </source>
</evidence>
<dbReference type="RefSeq" id="WP_254165846.1">
    <property type="nucleotide sequence ID" value="NZ_JANAFB010000011.1"/>
</dbReference>
<dbReference type="InterPro" id="IPR000515">
    <property type="entry name" value="MetI-like"/>
</dbReference>
<dbReference type="PROSITE" id="PS50928">
    <property type="entry name" value="ABC_TM1"/>
    <property type="match status" value="1"/>
</dbReference>
<keyword evidence="4 8" id="KW-0812">Transmembrane</keyword>
<evidence type="ECO:0000256" key="3">
    <source>
        <dbReference type="ARBA" id="ARBA00022475"/>
    </source>
</evidence>
<evidence type="ECO:0000256" key="2">
    <source>
        <dbReference type="ARBA" id="ARBA00022448"/>
    </source>
</evidence>
<dbReference type="InterPro" id="IPR043429">
    <property type="entry name" value="ArtM/GltK/GlnP/TcyL/YhdX-like"/>
</dbReference>
<feature type="domain" description="ABC transmembrane type-1" evidence="9">
    <location>
        <begin position="71"/>
        <end position="272"/>
    </location>
</feature>
<dbReference type="Pfam" id="PF00528">
    <property type="entry name" value="BPD_transp_1"/>
    <property type="match status" value="1"/>
</dbReference>
<comment type="caution">
    <text evidence="10">The sequence shown here is derived from an EMBL/GenBank/DDBJ whole genome shotgun (WGS) entry which is preliminary data.</text>
</comment>
<organism evidence="10 11">
    <name type="scientific">Rothia santali</name>
    <dbReference type="NCBI Taxonomy" id="2949643"/>
    <lineage>
        <taxon>Bacteria</taxon>
        <taxon>Bacillati</taxon>
        <taxon>Actinomycetota</taxon>
        <taxon>Actinomycetes</taxon>
        <taxon>Micrococcales</taxon>
        <taxon>Micrococcaceae</taxon>
        <taxon>Rothia</taxon>
    </lineage>
</organism>
<evidence type="ECO:0000256" key="1">
    <source>
        <dbReference type="ARBA" id="ARBA00004651"/>
    </source>
</evidence>
<evidence type="ECO:0000313" key="10">
    <source>
        <dbReference type="EMBL" id="MCP3425571.1"/>
    </source>
</evidence>
<comment type="similarity">
    <text evidence="8">Belongs to the binding-protein-dependent transport system permease family.</text>
</comment>
<dbReference type="SUPFAM" id="SSF161098">
    <property type="entry name" value="MetI-like"/>
    <property type="match status" value="1"/>
</dbReference>
<evidence type="ECO:0000256" key="5">
    <source>
        <dbReference type="ARBA" id="ARBA00022970"/>
    </source>
</evidence>
<evidence type="ECO:0000259" key="9">
    <source>
        <dbReference type="PROSITE" id="PS50928"/>
    </source>
</evidence>
<dbReference type="GO" id="GO:0006865">
    <property type="term" value="P:amino acid transport"/>
    <property type="evidence" value="ECO:0007669"/>
    <property type="project" value="UniProtKB-KW"/>
</dbReference>
<reference evidence="10" key="1">
    <citation type="submission" date="2022-06" db="EMBL/GenBank/DDBJ databases">
        <title>Rothia sp. isolated from sandalwood seedling.</title>
        <authorList>
            <person name="Tuikhar N."/>
            <person name="Kirdat K."/>
            <person name="Thorat V."/>
            <person name="Swetha P."/>
            <person name="Padma S."/>
            <person name="Sundararaj R."/>
            <person name="Yadav A."/>
        </authorList>
    </citation>
    <scope>NUCLEOTIDE SEQUENCE</scope>
    <source>
        <strain evidence="10">AR01</strain>
    </source>
</reference>
<feature type="transmembrane region" description="Helical" evidence="8">
    <location>
        <begin position="249"/>
        <end position="271"/>
    </location>
</feature>
<keyword evidence="3" id="KW-1003">Cell membrane</keyword>
<keyword evidence="5" id="KW-0029">Amino-acid transport</keyword>
<proteinExistence type="inferred from homology"/>
<dbReference type="AlphaFoldDB" id="A0A9X2HA82"/>
<sequence length="307" mass="33341">MSTAPTGTSTAPIGTDMQSYRVIRNKHVGRYVAAVITALLLLSVVLSFARADIDWATVGEYLTARSILTGFMVTIYLTIISMAIGIVLGILIAVMRLAHNPVVSWIAWLYVWFFRGTPVYLQLLLWFNIAIVFPRYGIPGLYEGRTVDIVTPLVAAILGLGLNQAAYTSEVVRGGILSVDRGQDEAAKALGLTGLSSMRTVVLPQAMRVILPPIGNETIGMLKTTSLASAIGATEILNEAQHIYLVNNLIIELLIVTAIWYLLAVSVLSVVQYYIEKHFGRGHAAQTAGVGLFNRIQTILGTSRRTP</sequence>
<keyword evidence="2 8" id="KW-0813">Transport</keyword>
<gene>
    <name evidence="10" type="ORF">NBM05_05970</name>
</gene>
<keyword evidence="11" id="KW-1185">Reference proteome</keyword>
<dbReference type="Proteomes" id="UP001139502">
    <property type="component" value="Unassembled WGS sequence"/>
</dbReference>
<dbReference type="NCBIfam" id="TIGR01726">
    <property type="entry name" value="HEQRo_perm_3TM"/>
    <property type="match status" value="1"/>
</dbReference>
<dbReference type="CDD" id="cd06261">
    <property type="entry name" value="TM_PBP2"/>
    <property type="match status" value="1"/>
</dbReference>
<keyword evidence="7 8" id="KW-0472">Membrane</keyword>
<dbReference type="Gene3D" id="1.10.3720.10">
    <property type="entry name" value="MetI-like"/>
    <property type="match status" value="1"/>
</dbReference>
<evidence type="ECO:0000313" key="11">
    <source>
        <dbReference type="Proteomes" id="UP001139502"/>
    </source>
</evidence>
<accession>A0A9X2HA82</accession>
<dbReference type="PANTHER" id="PTHR30614">
    <property type="entry name" value="MEMBRANE COMPONENT OF AMINO ACID ABC TRANSPORTER"/>
    <property type="match status" value="1"/>
</dbReference>
<evidence type="ECO:0000256" key="7">
    <source>
        <dbReference type="ARBA" id="ARBA00023136"/>
    </source>
</evidence>